<dbReference type="GeneID" id="60656353"/>
<sequence>MTYSFTKATTKHVLKPATKIWGFYFILAFGILIVFKVQLLLQVENLKETQNLAKAEQERIVQSTKNLEQESERLYYELEVAQKINVRDEKLRMQIQNIIAMIPQGVQISTIRFENNQLFMRGTTISRELFETSLQSQLRTIYARSNASFYELPSGWLNFESISQTLSDDGLIERIDNI</sequence>
<proteinExistence type="predicted"/>
<dbReference type="RefSeq" id="WP_004086246.1">
    <property type="nucleotide sequence ID" value="NZ_CALESD010000070.1"/>
</dbReference>
<evidence type="ECO:0000313" key="6">
    <source>
        <dbReference type="Proteomes" id="UP000029857"/>
    </source>
</evidence>
<dbReference type="EMBL" id="JRPJ02000043">
    <property type="protein sequence ID" value="TLE08728.1"/>
    <property type="molecule type" value="Genomic_DNA"/>
</dbReference>
<dbReference type="Proteomes" id="UP000188298">
    <property type="component" value="Chromosome"/>
</dbReference>
<protein>
    <submittedName>
        <fullName evidence="5">Uncharacterized protein</fullName>
    </submittedName>
</protein>
<dbReference type="EMBL" id="CP019645">
    <property type="protein sequence ID" value="AQQ59513.1"/>
    <property type="molecule type" value="Genomic_DNA"/>
</dbReference>
<organism evidence="5 6">
    <name type="scientific">Helicobacter bilis</name>
    <dbReference type="NCBI Taxonomy" id="37372"/>
    <lineage>
        <taxon>Bacteria</taxon>
        <taxon>Pseudomonadati</taxon>
        <taxon>Campylobacterota</taxon>
        <taxon>Epsilonproteobacteria</taxon>
        <taxon>Campylobacterales</taxon>
        <taxon>Helicobacteraceae</taxon>
        <taxon>Helicobacter</taxon>
    </lineage>
</organism>
<evidence type="ECO:0000313" key="7">
    <source>
        <dbReference type="Proteomes" id="UP000029870"/>
    </source>
</evidence>
<gene>
    <name evidence="4" type="ORF">LS77_001545</name>
    <name evidence="5" type="ORF">LS79_009390</name>
    <name evidence="3" type="ORF">XJ32_04730</name>
</gene>
<feature type="coiled-coil region" evidence="1">
    <location>
        <begin position="36"/>
        <end position="73"/>
    </location>
</feature>
<keyword evidence="2" id="KW-0812">Transmembrane</keyword>
<dbReference type="KEGG" id="hbl:XJ32_04730"/>
<keyword evidence="2" id="KW-1133">Transmembrane helix</keyword>
<evidence type="ECO:0000313" key="5">
    <source>
        <dbReference type="EMBL" id="TLE08728.1"/>
    </source>
</evidence>
<keyword evidence="2" id="KW-0472">Membrane</keyword>
<evidence type="ECO:0000313" key="8">
    <source>
        <dbReference type="Proteomes" id="UP000188298"/>
    </source>
</evidence>
<dbReference type="Proteomes" id="UP000029870">
    <property type="component" value="Unassembled WGS sequence"/>
</dbReference>
<keyword evidence="1" id="KW-0175">Coiled coil</keyword>
<reference evidence="3 8" key="2">
    <citation type="submission" date="2017-02" db="EMBL/GenBank/DDBJ databases">
        <title>Whole genome sequencing of Helicobacter bilis strain AAQJH.</title>
        <authorList>
            <person name="Conlan S."/>
            <person name="Thomas P.J."/>
            <person name="Mullikin J."/>
            <person name="Palmore T.N."/>
            <person name="Frank K.M."/>
            <person name="Segre J.A."/>
        </authorList>
    </citation>
    <scope>NUCLEOTIDE SEQUENCE [LARGE SCALE GENOMIC DNA]</scope>
    <source>
        <strain evidence="3 8">AAQJH</strain>
    </source>
</reference>
<reference evidence="6 7" key="1">
    <citation type="journal article" date="2014" name="Genome Announc.">
        <title>Draft genome sequences of eight enterohepatic helicobacter species isolated from both laboratory and wild rodents.</title>
        <authorList>
            <person name="Sheh A."/>
            <person name="Shen Z."/>
            <person name="Fox J.G."/>
        </authorList>
    </citation>
    <scope>NUCLEOTIDE SEQUENCE [LARGE SCALE GENOMIC DNA]</scope>
    <source>
        <strain evidence="5 6">ATCC 49320</strain>
        <strain evidence="4 7">Missouri</strain>
    </source>
</reference>
<evidence type="ECO:0000256" key="1">
    <source>
        <dbReference type="SAM" id="Coils"/>
    </source>
</evidence>
<dbReference type="EMBL" id="JRPH02000003">
    <property type="protein sequence ID" value="TLE06135.1"/>
    <property type="molecule type" value="Genomic_DNA"/>
</dbReference>
<name>A0A099V562_9HELI</name>
<accession>A0A099V562</accession>
<dbReference type="Proteomes" id="UP000029857">
    <property type="component" value="Unassembled WGS sequence"/>
</dbReference>
<dbReference type="AlphaFoldDB" id="A0A099V562"/>
<reference evidence="5" key="3">
    <citation type="submission" date="2018-04" db="EMBL/GenBank/DDBJ databases">
        <authorList>
            <person name="Sheh A."/>
            <person name="Shen Z."/>
            <person name="Mannion A.J."/>
            <person name="Fox J.G."/>
        </authorList>
    </citation>
    <scope>NUCLEOTIDE SEQUENCE</scope>
    <source>
        <strain evidence="5">ATCC 49320</strain>
        <strain evidence="4">Missouri</strain>
    </source>
</reference>
<evidence type="ECO:0000313" key="4">
    <source>
        <dbReference type="EMBL" id="TLE06135.1"/>
    </source>
</evidence>
<feature type="transmembrane region" description="Helical" evidence="2">
    <location>
        <begin position="20"/>
        <end position="41"/>
    </location>
</feature>
<evidence type="ECO:0000256" key="2">
    <source>
        <dbReference type="SAM" id="Phobius"/>
    </source>
</evidence>
<evidence type="ECO:0000313" key="3">
    <source>
        <dbReference type="EMBL" id="AQQ59513.1"/>
    </source>
</evidence>
<dbReference type="STRING" id="37372.XJ32_04730"/>